<protein>
    <submittedName>
        <fullName evidence="2">Uncharacterized protein</fullName>
    </submittedName>
</protein>
<feature type="transmembrane region" description="Helical" evidence="1">
    <location>
        <begin position="7"/>
        <end position="26"/>
    </location>
</feature>
<evidence type="ECO:0000256" key="1">
    <source>
        <dbReference type="SAM" id="Phobius"/>
    </source>
</evidence>
<keyword evidence="1" id="KW-0812">Transmembrane</keyword>
<gene>
    <name evidence="2" type="ORF">UFOVP1502_8</name>
</gene>
<proteinExistence type="predicted"/>
<name>A0A6J5SNM1_9CAUD</name>
<evidence type="ECO:0000313" key="2">
    <source>
        <dbReference type="EMBL" id="CAB4217058.1"/>
    </source>
</evidence>
<sequence>MTWIQNNLDWVFFSFGIICGMGGYYIGQNIGKDVGFDSGFHAGKDLADRAHMRQGKTIKVIEVAHVID</sequence>
<accession>A0A6J5SNM1</accession>
<organism evidence="2">
    <name type="scientific">uncultured Caudovirales phage</name>
    <dbReference type="NCBI Taxonomy" id="2100421"/>
    <lineage>
        <taxon>Viruses</taxon>
        <taxon>Duplodnaviria</taxon>
        <taxon>Heunggongvirae</taxon>
        <taxon>Uroviricota</taxon>
        <taxon>Caudoviricetes</taxon>
        <taxon>Peduoviridae</taxon>
        <taxon>Maltschvirus</taxon>
        <taxon>Maltschvirus maltsch</taxon>
    </lineage>
</organism>
<dbReference type="EMBL" id="LR797441">
    <property type="protein sequence ID" value="CAB4217058.1"/>
    <property type="molecule type" value="Genomic_DNA"/>
</dbReference>
<keyword evidence="1" id="KW-0472">Membrane</keyword>
<reference evidence="2" key="1">
    <citation type="submission" date="2020-05" db="EMBL/GenBank/DDBJ databases">
        <authorList>
            <person name="Chiriac C."/>
            <person name="Salcher M."/>
            <person name="Ghai R."/>
            <person name="Kavagutti S V."/>
        </authorList>
    </citation>
    <scope>NUCLEOTIDE SEQUENCE</scope>
</reference>
<keyword evidence="1" id="KW-1133">Transmembrane helix</keyword>